<dbReference type="EMBL" id="LN831302">
    <property type="protein sequence ID" value="CQH57407.1"/>
    <property type="molecule type" value="Genomic_DNA"/>
</dbReference>
<dbReference type="InterPro" id="IPR043903">
    <property type="entry name" value="DUF5785"/>
</dbReference>
<dbReference type="OrthoDB" id="284200at2157"/>
<proteinExistence type="predicted"/>
<dbReference type="RefSeq" id="WP_082687196.1">
    <property type="nucleotide sequence ID" value="NZ_CEML01000001.1"/>
</dbReference>
<evidence type="ECO:0000256" key="1">
    <source>
        <dbReference type="SAM" id="MobiDB-lite"/>
    </source>
</evidence>
<name>A0A0U5CYG1_9EURY</name>
<reference evidence="3" key="1">
    <citation type="journal article" date="2016" name="Environ. Microbiol.">
        <title>The complete genome of a viable archaeum isolated from 123-million-year-old rock salt.</title>
        <authorList>
            <person name="Jaakkola S.T."/>
            <person name="Pfeiffer F."/>
            <person name="Ravantti J.J."/>
            <person name="Guo Q."/>
            <person name="Liu Y."/>
            <person name="Chen X."/>
            <person name="Ma H."/>
            <person name="Yang C."/>
            <person name="Oksanen H.M."/>
            <person name="Bamford D.H."/>
        </authorList>
    </citation>
    <scope>NUCLEOTIDE SEQUENCE</scope>
    <source>
        <strain evidence="3">JI20-1</strain>
    </source>
</reference>
<dbReference type="Pfam" id="PF19098">
    <property type="entry name" value="DUF5785"/>
    <property type="match status" value="1"/>
</dbReference>
<dbReference type="GeneID" id="91109987"/>
<dbReference type="AlphaFoldDB" id="A0A0U5CYG1"/>
<gene>
    <name evidence="2" type="ORF">HHUB_2530</name>
</gene>
<evidence type="ECO:0000313" key="2">
    <source>
        <dbReference type="EMBL" id="CQH57407.1"/>
    </source>
</evidence>
<feature type="region of interest" description="Disordered" evidence="1">
    <location>
        <begin position="1"/>
        <end position="28"/>
    </location>
</feature>
<evidence type="ECO:0000313" key="3">
    <source>
        <dbReference type="Proteomes" id="UP000066737"/>
    </source>
</evidence>
<keyword evidence="3" id="KW-1185">Reference proteome</keyword>
<accession>A0A0U5CYG1</accession>
<dbReference type="KEGG" id="hhb:Hhub_2530"/>
<dbReference type="Proteomes" id="UP000066737">
    <property type="component" value="Chromosome I"/>
</dbReference>
<protein>
    <submittedName>
        <fullName evidence="2">Uncharacterized protein</fullName>
    </submittedName>
</protein>
<organism evidence="2 3">
    <name type="scientific">Halobacterium hubeiense</name>
    <dbReference type="NCBI Taxonomy" id="1407499"/>
    <lineage>
        <taxon>Archaea</taxon>
        <taxon>Methanobacteriati</taxon>
        <taxon>Methanobacteriota</taxon>
        <taxon>Stenosarchaea group</taxon>
        <taxon>Halobacteria</taxon>
        <taxon>Halobacteriales</taxon>
        <taxon>Halobacteriaceae</taxon>
        <taxon>Halobacterium</taxon>
    </lineage>
</organism>
<sequence length="108" mass="12526">MAEMEDPSGRDWVHDPDGEKGSEGGRNYDMAVLSKMTDEEDDFPLEKSAFVEEFGDWPVRVNHEKVLSVEEIFEHVEEDTFETKVDFHKAVGDGLRRANVWDYHPPER</sequence>
<feature type="compositionally biased region" description="Basic and acidic residues" evidence="1">
    <location>
        <begin position="7"/>
        <end position="23"/>
    </location>
</feature>